<dbReference type="Pfam" id="PF14063">
    <property type="entry name" value="DUF4254"/>
    <property type="match status" value="1"/>
</dbReference>
<organism evidence="1 2">
    <name type="scientific">Actinacidiphila guanduensis</name>
    <dbReference type="NCBI Taxonomy" id="310781"/>
    <lineage>
        <taxon>Bacteria</taxon>
        <taxon>Bacillati</taxon>
        <taxon>Actinomycetota</taxon>
        <taxon>Actinomycetes</taxon>
        <taxon>Kitasatosporales</taxon>
        <taxon>Streptomycetaceae</taxon>
        <taxon>Actinacidiphila</taxon>
    </lineage>
</organism>
<sequence length="602" mass="65016">MTSIAGNPPPLILPPGFSRAAAGLPEKDLRRLDDAITRLHAVNARLWKTEDQVRATGLPAERVADCKREIDQLNAERNALAERADEVLAPLAGAAHAEAPLHTETLASVLDRLSVLTLRIWHSAWASNRDDLAKRRVPALHRQRDELCAALDSLTAEVIGGTRRLPLPARYKLYGVDDAAASEITPSPRLARVIAFGGLSECGKSTSAEFVQRACGAQRFKIGYLLRQAAARNGLADPYALSPRRQAELLLDELNRFADAHVHTRLITIESVHDEASILELKHLMGDRLLIVYLDAPFAVRVNRSGMAAHAVAAKDEIKMSRGAHQVAALADHLIDNSGSIIDLRAHLRRIAAPPIPAKLRTTTPYGLGLPGPVAAATSDFADGLRSYGQALRLVALTGSPGEGNWIAGWSDLDLLVVADHSIAAQVGSALNHYQQALGDAASVGLTLATPDELLARRLTPRVAFALHQLQADRPVLYADPLLELPHITSGELALAAVHELPQVILTMRRLRAEAGPHHLRQLYKHLVLACRLLLREHGICKTGPDQILAAASQLPGLPAFRLPTLADTAAAWREGDREHTLALLLPAVDALLAWYATQLAA</sequence>
<evidence type="ECO:0008006" key="3">
    <source>
        <dbReference type="Google" id="ProtNLM"/>
    </source>
</evidence>
<dbReference type="SUPFAM" id="SSF52540">
    <property type="entry name" value="P-loop containing nucleoside triphosphate hydrolases"/>
    <property type="match status" value="1"/>
</dbReference>
<dbReference type="InterPro" id="IPR025350">
    <property type="entry name" value="DUF4254"/>
</dbReference>
<dbReference type="STRING" id="310781.SAMN05216259_102608"/>
<dbReference type="Gene3D" id="3.40.50.300">
    <property type="entry name" value="P-loop containing nucleotide triphosphate hydrolases"/>
    <property type="match status" value="1"/>
</dbReference>
<protein>
    <recommendedName>
        <fullName evidence="3">DUF4254 domain-containing protein</fullName>
    </recommendedName>
</protein>
<reference evidence="1 2" key="1">
    <citation type="submission" date="2016-10" db="EMBL/GenBank/DDBJ databases">
        <authorList>
            <person name="de Groot N.N."/>
        </authorList>
    </citation>
    <scope>NUCLEOTIDE SEQUENCE [LARGE SCALE GENOMIC DNA]</scope>
    <source>
        <strain evidence="1 2">CGMCC 4.2022</strain>
    </source>
</reference>
<dbReference type="Proteomes" id="UP000199341">
    <property type="component" value="Unassembled WGS sequence"/>
</dbReference>
<dbReference type="RefSeq" id="WP_245771190.1">
    <property type="nucleotide sequence ID" value="NZ_FNIE01000002.1"/>
</dbReference>
<accession>A0A1G9YM09</accession>
<proteinExistence type="predicted"/>
<gene>
    <name evidence="1" type="ORF">SAMN05216259_102608</name>
</gene>
<dbReference type="EMBL" id="FNIE01000002">
    <property type="protein sequence ID" value="SDN09545.1"/>
    <property type="molecule type" value="Genomic_DNA"/>
</dbReference>
<evidence type="ECO:0000313" key="2">
    <source>
        <dbReference type="Proteomes" id="UP000199341"/>
    </source>
</evidence>
<dbReference type="InterPro" id="IPR027417">
    <property type="entry name" value="P-loop_NTPase"/>
</dbReference>
<name>A0A1G9YM09_9ACTN</name>
<evidence type="ECO:0000313" key="1">
    <source>
        <dbReference type="EMBL" id="SDN09545.1"/>
    </source>
</evidence>
<keyword evidence="2" id="KW-1185">Reference proteome</keyword>
<dbReference type="AlphaFoldDB" id="A0A1G9YM09"/>